<feature type="transmembrane region" description="Helical" evidence="1">
    <location>
        <begin position="391"/>
        <end position="412"/>
    </location>
</feature>
<organism evidence="2 3">
    <name type="scientific">Orchesella dallaii</name>
    <dbReference type="NCBI Taxonomy" id="48710"/>
    <lineage>
        <taxon>Eukaryota</taxon>
        <taxon>Metazoa</taxon>
        <taxon>Ecdysozoa</taxon>
        <taxon>Arthropoda</taxon>
        <taxon>Hexapoda</taxon>
        <taxon>Collembola</taxon>
        <taxon>Entomobryomorpha</taxon>
        <taxon>Entomobryoidea</taxon>
        <taxon>Orchesellidae</taxon>
        <taxon>Orchesellinae</taxon>
        <taxon>Orchesella</taxon>
    </lineage>
</organism>
<feature type="transmembrane region" description="Helical" evidence="1">
    <location>
        <begin position="304"/>
        <end position="329"/>
    </location>
</feature>
<keyword evidence="1" id="KW-0812">Transmembrane</keyword>
<feature type="transmembrane region" description="Helical" evidence="1">
    <location>
        <begin position="80"/>
        <end position="97"/>
    </location>
</feature>
<feature type="transmembrane region" description="Helical" evidence="1">
    <location>
        <begin position="620"/>
        <end position="642"/>
    </location>
</feature>
<feature type="transmembrane region" description="Helical" evidence="1">
    <location>
        <begin position="548"/>
        <end position="569"/>
    </location>
</feature>
<evidence type="ECO:0000313" key="2">
    <source>
        <dbReference type="EMBL" id="CAL8132292.1"/>
    </source>
</evidence>
<dbReference type="EMBL" id="CAXLJM020000092">
    <property type="protein sequence ID" value="CAL8132292.1"/>
    <property type="molecule type" value="Genomic_DNA"/>
</dbReference>
<reference evidence="2 3" key="1">
    <citation type="submission" date="2024-08" db="EMBL/GenBank/DDBJ databases">
        <authorList>
            <person name="Cucini C."/>
            <person name="Frati F."/>
        </authorList>
    </citation>
    <scope>NUCLEOTIDE SEQUENCE [LARGE SCALE GENOMIC DNA]</scope>
</reference>
<dbReference type="Proteomes" id="UP001642540">
    <property type="component" value="Unassembled WGS sequence"/>
</dbReference>
<gene>
    <name evidence="2" type="ORF">ODALV1_LOCUS24563</name>
</gene>
<protein>
    <submittedName>
        <fullName evidence="2">Uncharacterized protein</fullName>
    </submittedName>
</protein>
<feature type="transmembrane region" description="Helical" evidence="1">
    <location>
        <begin position="424"/>
        <end position="444"/>
    </location>
</feature>
<keyword evidence="1" id="KW-1133">Transmembrane helix</keyword>
<comment type="caution">
    <text evidence="2">The sequence shown here is derived from an EMBL/GenBank/DDBJ whole genome shotgun (WGS) entry which is preliminary data.</text>
</comment>
<name>A0ABP1RPL5_9HEXA</name>
<feature type="transmembrane region" description="Helical" evidence="1">
    <location>
        <begin position="275"/>
        <end position="298"/>
    </location>
</feature>
<feature type="transmembrane region" description="Helical" evidence="1">
    <location>
        <begin position="202"/>
        <end position="225"/>
    </location>
</feature>
<feature type="transmembrane region" description="Helical" evidence="1">
    <location>
        <begin position="648"/>
        <end position="672"/>
    </location>
</feature>
<evidence type="ECO:0000256" key="1">
    <source>
        <dbReference type="SAM" id="Phobius"/>
    </source>
</evidence>
<evidence type="ECO:0000313" key="3">
    <source>
        <dbReference type="Proteomes" id="UP001642540"/>
    </source>
</evidence>
<proteinExistence type="predicted"/>
<feature type="transmembrane region" description="Helical" evidence="1">
    <location>
        <begin position="492"/>
        <end position="515"/>
    </location>
</feature>
<feature type="transmembrane region" description="Helical" evidence="1">
    <location>
        <begin position="51"/>
        <end position="68"/>
    </location>
</feature>
<sequence length="746" mass="85518">MGFSKACSQVLRLLQIYYPIPYSIQPGIIVVTNKSGKKSKLWKILWKSTKYFAAFGMILFLWRLQVLFQTWKNNRDLEQLGILVAGFSIIMCGYSTIQMLETHGNSFIYLVAQYLTQTELNKQKDLIRPKTLRRHPNRWIRPSMKEVLIYELSFVSVTTYPLVVSAVPLLRNYDPLVKLFSTEFASDPTNPSLLTKIFASLIYFKVIMHTAPLFLVVLLASMVCLDSTLQMSRQLQLLVNKPTMSVSKVRFKQLLMQYRILELLTSLGRLCTGDYLANLVVIGVIQASGLGYITLMYYKLLPFMLYLASVCITLAVFTIIFLLVTLASIPYKNGEAFKLGCKRNMFLCRRERACNKVQRYLQLFFPVPYSIQPGILVVTNESAERSTLYQILCNCTKSFMGFAIILILWRIHALNKSWEKHEDLEQLGMVVAMLAIMVCVYSMFQMMDTHKKAFVYLMSQILKCQEFESHENLRRRTQAESHRRIKLLFEDILVYELSIVFVTAYPLLLSILPLMRNYEPIVTLLSILFTEDGTKVCLTIKIFSSVSYLLAAMHAAPVFLSLLLAAVVVGEATLRMSYQLQLIVNRRVESISKVRFRQLIRQYRILQLLIAAVREISRDFLFIVAVCAVTEASCFGYISILCYNQLPFIFYIASAFLTMAIFIVGCILITLASTPYRNCAYFKLGYTRNILLSKKERYELRACPDIGFSFGFVSIAKEKLAIELLNIVLNNIASIALLGSFKRLKS</sequence>
<accession>A0ABP1RPL5</accession>
<feature type="transmembrane region" description="Helical" evidence="1">
    <location>
        <begin position="147"/>
        <end position="170"/>
    </location>
</feature>
<keyword evidence="3" id="KW-1185">Reference proteome</keyword>
<keyword evidence="1" id="KW-0472">Membrane</keyword>